<protein>
    <submittedName>
        <fullName evidence="2">Damage-inducible protein DinB</fullName>
    </submittedName>
</protein>
<dbReference type="Pfam" id="PF12867">
    <property type="entry name" value="DinB_2"/>
    <property type="match status" value="1"/>
</dbReference>
<gene>
    <name evidence="2" type="ORF">HDF09_002011</name>
</gene>
<proteinExistence type="predicted"/>
<comment type="caution">
    <text evidence="2">The sequence shown here is derived from an EMBL/GenBank/DDBJ whole genome shotgun (WGS) entry which is preliminary data.</text>
</comment>
<dbReference type="SUPFAM" id="SSF109854">
    <property type="entry name" value="DinB/YfiT-like putative metalloenzymes"/>
    <property type="match status" value="1"/>
</dbReference>
<dbReference type="InterPro" id="IPR034660">
    <property type="entry name" value="DinB/YfiT-like"/>
</dbReference>
<sequence>MELNPYAKYLDGNDPIPVLTSTSERLHTLTTHLSDARINTPPAPGKWSICNIITHLADTEMVFAFRLRQTLAAAIPGQPHHIIQPFDQEAWAQRYAVYRLEPALALFDAIRNWNLLFLATVSEDDRHHPATHPERGTMTLWTIVETMAGHDINHIQQLERLTASGN</sequence>
<name>A0A7W8IHN7_9BACT</name>
<dbReference type="InterPro" id="IPR024775">
    <property type="entry name" value="DinB-like"/>
</dbReference>
<dbReference type="AlphaFoldDB" id="A0A7W8IHN7"/>
<reference evidence="2" key="1">
    <citation type="submission" date="2020-08" db="EMBL/GenBank/DDBJ databases">
        <title>Genomic Encyclopedia of Type Strains, Phase IV (KMG-V): Genome sequencing to study the core and pangenomes of soil and plant-associated prokaryotes.</title>
        <authorList>
            <person name="Whitman W."/>
        </authorList>
    </citation>
    <scope>NUCLEOTIDE SEQUENCE [LARGE SCALE GENOMIC DNA]</scope>
    <source>
        <strain evidence="2">M8UP27</strain>
    </source>
</reference>
<dbReference type="EMBL" id="JACHDY010000002">
    <property type="protein sequence ID" value="MBB5317342.1"/>
    <property type="molecule type" value="Genomic_DNA"/>
</dbReference>
<feature type="domain" description="DinB-like" evidence="1">
    <location>
        <begin position="21"/>
        <end position="158"/>
    </location>
</feature>
<accession>A0A7W8IHN7</accession>
<keyword evidence="3" id="KW-1185">Reference proteome</keyword>
<evidence type="ECO:0000313" key="3">
    <source>
        <dbReference type="Proteomes" id="UP000568106"/>
    </source>
</evidence>
<evidence type="ECO:0000313" key="2">
    <source>
        <dbReference type="EMBL" id="MBB5317342.1"/>
    </source>
</evidence>
<dbReference type="Gene3D" id="1.20.120.450">
    <property type="entry name" value="dinb family like domain"/>
    <property type="match status" value="1"/>
</dbReference>
<organism evidence="2 3">
    <name type="scientific">Tunturiibacter empetritectus</name>
    <dbReference type="NCBI Taxonomy" id="3069691"/>
    <lineage>
        <taxon>Bacteria</taxon>
        <taxon>Pseudomonadati</taxon>
        <taxon>Acidobacteriota</taxon>
        <taxon>Terriglobia</taxon>
        <taxon>Terriglobales</taxon>
        <taxon>Acidobacteriaceae</taxon>
        <taxon>Tunturiibacter</taxon>
    </lineage>
</organism>
<dbReference type="Proteomes" id="UP000568106">
    <property type="component" value="Unassembled WGS sequence"/>
</dbReference>
<evidence type="ECO:0000259" key="1">
    <source>
        <dbReference type="Pfam" id="PF12867"/>
    </source>
</evidence>